<sequence length="148" mass="16420">MVEESFVQSQGVKMLSLVEKLEDLKVELDKDTYIDLILQSLPSSYDPFVMNYNTNGLKKSIHELINMLVQYEAMTHKSTPAVLVGESSISKAKDKRAGYWKTKKDKGNAIAATASTLSAPITPMGMDKGKGKAADYKRLKAIDVFMHC</sequence>
<gene>
    <name evidence="2" type="primary">LOC105178791</name>
</gene>
<dbReference type="AlphaFoldDB" id="A0A6I9UZM1"/>
<evidence type="ECO:0000313" key="1">
    <source>
        <dbReference type="Proteomes" id="UP000504604"/>
    </source>
</evidence>
<dbReference type="GeneID" id="105178791"/>
<dbReference type="OrthoDB" id="1734886at2759"/>
<dbReference type="Proteomes" id="UP000504604">
    <property type="component" value="Unplaced"/>
</dbReference>
<name>A0A6I9UZM1_SESIN</name>
<evidence type="ECO:0000313" key="2">
    <source>
        <dbReference type="RefSeq" id="XP_011100641.1"/>
    </source>
</evidence>
<dbReference type="KEGG" id="sind:105178791"/>
<protein>
    <submittedName>
        <fullName evidence="2">Uncharacterized protein LOC105178791</fullName>
    </submittedName>
</protein>
<dbReference type="InParanoid" id="A0A6I9UZM1"/>
<reference evidence="2" key="1">
    <citation type="submission" date="2025-08" db="UniProtKB">
        <authorList>
            <consortium name="RefSeq"/>
        </authorList>
    </citation>
    <scope>IDENTIFICATION</scope>
</reference>
<dbReference type="RefSeq" id="XP_011100641.1">
    <property type="nucleotide sequence ID" value="XM_011102339.1"/>
</dbReference>
<dbReference type="Pfam" id="PF14223">
    <property type="entry name" value="Retrotran_gag_2"/>
    <property type="match status" value="1"/>
</dbReference>
<organism evidence="1 2">
    <name type="scientific">Sesamum indicum</name>
    <name type="common">Oriental sesame</name>
    <name type="synonym">Sesamum orientale</name>
    <dbReference type="NCBI Taxonomy" id="4182"/>
    <lineage>
        <taxon>Eukaryota</taxon>
        <taxon>Viridiplantae</taxon>
        <taxon>Streptophyta</taxon>
        <taxon>Embryophyta</taxon>
        <taxon>Tracheophyta</taxon>
        <taxon>Spermatophyta</taxon>
        <taxon>Magnoliopsida</taxon>
        <taxon>eudicotyledons</taxon>
        <taxon>Gunneridae</taxon>
        <taxon>Pentapetalae</taxon>
        <taxon>asterids</taxon>
        <taxon>lamiids</taxon>
        <taxon>Lamiales</taxon>
        <taxon>Pedaliaceae</taxon>
        <taxon>Sesamum</taxon>
    </lineage>
</organism>
<proteinExistence type="predicted"/>
<keyword evidence="1" id="KW-1185">Reference proteome</keyword>
<accession>A0A6I9UZM1</accession>